<sequence>MSDKKVFSINPDLFSFSNTTKKKRPTTKERIKMKPVKNQSKNDTLRKKSILKMIREHNSDRNRENFSKYEEKLKPTTKADDFEAAKNFFKQMPSTQNNKVNHTIKNYSNVSDNPIIKDNNIIPLNDMTNQDKINVPIDNDIMTLNKVELPIPKHGCLKNGILPTYRQYMNQTRKNNDDNIGGNVMKPTESFVKANAYKQMEKLKNLKKKKRRLQKRTIRRTYKTGKSRIRPRISVLLANKTMRSNVLEKEVLLKQVPIDEIKKYLNKHGFTKIGTSTPNDVLRKMYESALLICGEVMNYNAETLTYNFLNSDN</sequence>
<name>A0A6C0FA45_9ZZZZ</name>
<proteinExistence type="predicted"/>
<dbReference type="EMBL" id="MN738822">
    <property type="protein sequence ID" value="QHT37934.1"/>
    <property type="molecule type" value="Genomic_DNA"/>
</dbReference>
<feature type="region of interest" description="Disordered" evidence="1">
    <location>
        <begin position="17"/>
        <end position="45"/>
    </location>
</feature>
<evidence type="ECO:0000256" key="1">
    <source>
        <dbReference type="SAM" id="MobiDB-lite"/>
    </source>
</evidence>
<accession>A0A6C0FA45</accession>
<reference evidence="2" key="1">
    <citation type="journal article" date="2020" name="Nature">
        <title>Giant virus diversity and host interactions through global metagenomics.</title>
        <authorList>
            <person name="Schulz F."/>
            <person name="Roux S."/>
            <person name="Paez-Espino D."/>
            <person name="Jungbluth S."/>
            <person name="Walsh D.A."/>
            <person name="Denef V.J."/>
            <person name="McMahon K.D."/>
            <person name="Konstantinidis K.T."/>
            <person name="Eloe-Fadrosh E.A."/>
            <person name="Kyrpides N.C."/>
            <person name="Woyke T."/>
        </authorList>
    </citation>
    <scope>NUCLEOTIDE SEQUENCE</scope>
    <source>
        <strain evidence="2">GVMAG-S-ERX556049-19</strain>
    </source>
</reference>
<organism evidence="2">
    <name type="scientific">viral metagenome</name>
    <dbReference type="NCBI Taxonomy" id="1070528"/>
    <lineage>
        <taxon>unclassified sequences</taxon>
        <taxon>metagenomes</taxon>
        <taxon>organismal metagenomes</taxon>
    </lineage>
</organism>
<evidence type="ECO:0000313" key="2">
    <source>
        <dbReference type="EMBL" id="QHT37934.1"/>
    </source>
</evidence>
<dbReference type="AlphaFoldDB" id="A0A6C0FA45"/>
<protein>
    <submittedName>
        <fullName evidence="2">Uncharacterized protein</fullName>
    </submittedName>
</protein>